<dbReference type="GO" id="GO:0003677">
    <property type="term" value="F:DNA binding"/>
    <property type="evidence" value="ECO:0007669"/>
    <property type="project" value="UniProtKB-KW"/>
</dbReference>
<dbReference type="InterPro" id="IPR028978">
    <property type="entry name" value="Chorismate_lyase_/UTRA_dom_sf"/>
</dbReference>
<dbReference type="GO" id="GO:0003700">
    <property type="term" value="F:DNA-binding transcription factor activity"/>
    <property type="evidence" value="ECO:0007669"/>
    <property type="project" value="InterPro"/>
</dbReference>
<dbReference type="SUPFAM" id="SSF46785">
    <property type="entry name" value="Winged helix' DNA-binding domain"/>
    <property type="match status" value="1"/>
</dbReference>
<dbReference type="Pfam" id="PF00392">
    <property type="entry name" value="GntR"/>
    <property type="match status" value="1"/>
</dbReference>
<proteinExistence type="predicted"/>
<dbReference type="PRINTS" id="PR00035">
    <property type="entry name" value="HTHGNTR"/>
</dbReference>
<dbReference type="InterPro" id="IPR036390">
    <property type="entry name" value="WH_DNA-bd_sf"/>
</dbReference>
<evidence type="ECO:0000256" key="3">
    <source>
        <dbReference type="ARBA" id="ARBA00023163"/>
    </source>
</evidence>
<keyword evidence="3" id="KW-0804">Transcription</keyword>
<dbReference type="InterPro" id="IPR036388">
    <property type="entry name" value="WH-like_DNA-bd_sf"/>
</dbReference>
<dbReference type="Proteomes" id="UP000244924">
    <property type="component" value="Unassembled WGS sequence"/>
</dbReference>
<evidence type="ECO:0000256" key="1">
    <source>
        <dbReference type="ARBA" id="ARBA00023015"/>
    </source>
</evidence>
<dbReference type="EMBL" id="OMOQ01000001">
    <property type="protein sequence ID" value="SPH17818.1"/>
    <property type="molecule type" value="Genomic_DNA"/>
</dbReference>
<dbReference type="Pfam" id="PF07702">
    <property type="entry name" value="UTRA"/>
    <property type="match status" value="1"/>
</dbReference>
<evidence type="ECO:0000313" key="5">
    <source>
        <dbReference type="EMBL" id="SPH17818.1"/>
    </source>
</evidence>
<dbReference type="AlphaFoldDB" id="A0A2R8B5C0"/>
<evidence type="ECO:0000313" key="6">
    <source>
        <dbReference type="Proteomes" id="UP000244924"/>
    </source>
</evidence>
<dbReference type="InterPro" id="IPR050679">
    <property type="entry name" value="Bact_HTH_transcr_reg"/>
</dbReference>
<dbReference type="Gene3D" id="1.10.10.10">
    <property type="entry name" value="Winged helix-like DNA-binding domain superfamily/Winged helix DNA-binding domain"/>
    <property type="match status" value="1"/>
</dbReference>
<dbReference type="RefSeq" id="WP_108852219.1">
    <property type="nucleotide sequence ID" value="NZ_OMOQ01000001.1"/>
</dbReference>
<dbReference type="InterPro" id="IPR000524">
    <property type="entry name" value="Tscrpt_reg_HTH_GntR"/>
</dbReference>
<dbReference type="PANTHER" id="PTHR44846">
    <property type="entry name" value="MANNOSYL-D-GLYCERATE TRANSPORT/METABOLISM SYSTEM REPRESSOR MNGR-RELATED"/>
    <property type="match status" value="1"/>
</dbReference>
<evidence type="ECO:0000259" key="4">
    <source>
        <dbReference type="PROSITE" id="PS50949"/>
    </source>
</evidence>
<dbReference type="PANTHER" id="PTHR44846:SF1">
    <property type="entry name" value="MANNOSYL-D-GLYCERATE TRANSPORT_METABOLISM SYSTEM REPRESSOR MNGR-RELATED"/>
    <property type="match status" value="1"/>
</dbReference>
<dbReference type="GO" id="GO:0045892">
    <property type="term" value="P:negative regulation of DNA-templated transcription"/>
    <property type="evidence" value="ECO:0007669"/>
    <property type="project" value="TreeGrafter"/>
</dbReference>
<protein>
    <submittedName>
        <fullName evidence="5">HTH-type transcriptional repressor YvoA</fullName>
    </submittedName>
</protein>
<keyword evidence="1" id="KW-0805">Transcription regulation</keyword>
<dbReference type="SMART" id="SM00866">
    <property type="entry name" value="UTRA"/>
    <property type="match status" value="1"/>
</dbReference>
<accession>A0A2R8B5C0</accession>
<dbReference type="PROSITE" id="PS50949">
    <property type="entry name" value="HTH_GNTR"/>
    <property type="match status" value="1"/>
</dbReference>
<dbReference type="InterPro" id="IPR011663">
    <property type="entry name" value="UTRA"/>
</dbReference>
<gene>
    <name evidence="5" type="primary">yvoA</name>
    <name evidence="5" type="ORF">DEA8626_01345</name>
</gene>
<feature type="domain" description="HTH gntR-type" evidence="4">
    <location>
        <begin position="18"/>
        <end position="86"/>
    </location>
</feature>
<organism evidence="5 6">
    <name type="scientific">Albidovulum aquaemixtae</name>
    <dbReference type="NCBI Taxonomy" id="1542388"/>
    <lineage>
        <taxon>Bacteria</taxon>
        <taxon>Pseudomonadati</taxon>
        <taxon>Pseudomonadota</taxon>
        <taxon>Alphaproteobacteria</taxon>
        <taxon>Rhodobacterales</taxon>
        <taxon>Paracoccaceae</taxon>
        <taxon>Albidovulum</taxon>
    </lineage>
</organism>
<dbReference type="SMART" id="SM00345">
    <property type="entry name" value="HTH_GNTR"/>
    <property type="match status" value="1"/>
</dbReference>
<keyword evidence="6" id="KW-1185">Reference proteome</keyword>
<sequence>MRIADYLTPDRWLDPDGGPLYVQLRKRIEAGIADGRLAPETPLPPEREIAAITDLSRVTVRKAIAELVERGLIVQRQGSGSFVASRHARVEQSLSRLTSFSEDMARRGFKSEMDWLERGIFLPSPEEVLALGLGAGDEVARLARLRRADGRPMAIERASLPTDILPNPLAVSRSLYEVLGEAGRRPVRAVQKISAINLGEADSALLGVTPMAAGLRIERTSYLPEGRVVEFTRSLYRGDAYDFVAELRMTEN</sequence>
<keyword evidence="2" id="KW-0238">DNA-binding</keyword>
<dbReference type="SUPFAM" id="SSF64288">
    <property type="entry name" value="Chorismate lyase-like"/>
    <property type="match status" value="1"/>
</dbReference>
<reference evidence="5 6" key="1">
    <citation type="submission" date="2018-03" db="EMBL/GenBank/DDBJ databases">
        <authorList>
            <person name="Keele B.F."/>
        </authorList>
    </citation>
    <scope>NUCLEOTIDE SEQUENCE [LARGE SCALE GENOMIC DNA]</scope>
    <source>
        <strain evidence="5 6">CECT 8626</strain>
    </source>
</reference>
<evidence type="ECO:0000256" key="2">
    <source>
        <dbReference type="ARBA" id="ARBA00023125"/>
    </source>
</evidence>
<name>A0A2R8B5C0_9RHOB</name>
<dbReference type="CDD" id="cd07377">
    <property type="entry name" value="WHTH_GntR"/>
    <property type="match status" value="1"/>
</dbReference>
<dbReference type="OrthoDB" id="7173258at2"/>
<dbReference type="Gene3D" id="3.40.1410.10">
    <property type="entry name" value="Chorismate lyase-like"/>
    <property type="match status" value="1"/>
</dbReference>